<dbReference type="PANTHER" id="PTHR45138:SF25">
    <property type="entry name" value="GGDEF DOMAIN PROTEIN"/>
    <property type="match status" value="1"/>
</dbReference>
<organism evidence="2 3">
    <name type="scientific">Paenibacillus amylolyticus</name>
    <dbReference type="NCBI Taxonomy" id="1451"/>
    <lineage>
        <taxon>Bacteria</taxon>
        <taxon>Bacillati</taxon>
        <taxon>Bacillota</taxon>
        <taxon>Bacilli</taxon>
        <taxon>Bacillales</taxon>
        <taxon>Paenibacillaceae</taxon>
        <taxon>Paenibacillus</taxon>
    </lineage>
</organism>
<dbReference type="InterPro" id="IPR000160">
    <property type="entry name" value="GGDEF_dom"/>
</dbReference>
<evidence type="ECO:0000313" key="3">
    <source>
        <dbReference type="Proteomes" id="UP001254832"/>
    </source>
</evidence>
<dbReference type="InterPro" id="IPR029787">
    <property type="entry name" value="Nucleotide_cyclase"/>
</dbReference>
<dbReference type="GO" id="GO:0005886">
    <property type="term" value="C:plasma membrane"/>
    <property type="evidence" value="ECO:0007669"/>
    <property type="project" value="TreeGrafter"/>
</dbReference>
<dbReference type="EMBL" id="JAVDTR010000010">
    <property type="protein sequence ID" value="MDR6725144.1"/>
    <property type="molecule type" value="Genomic_DNA"/>
</dbReference>
<dbReference type="GO" id="GO:1902201">
    <property type="term" value="P:negative regulation of bacterial-type flagellum-dependent cell motility"/>
    <property type="evidence" value="ECO:0007669"/>
    <property type="project" value="TreeGrafter"/>
</dbReference>
<dbReference type="InterPro" id="IPR043128">
    <property type="entry name" value="Rev_trsase/Diguanyl_cyclase"/>
</dbReference>
<protein>
    <submittedName>
        <fullName evidence="2">Diguanylate cyclase (GGDEF)-like protein</fullName>
    </submittedName>
</protein>
<proteinExistence type="predicted"/>
<dbReference type="CDD" id="cd01949">
    <property type="entry name" value="GGDEF"/>
    <property type="match status" value="1"/>
</dbReference>
<dbReference type="GO" id="GO:0043709">
    <property type="term" value="P:cell adhesion involved in single-species biofilm formation"/>
    <property type="evidence" value="ECO:0007669"/>
    <property type="project" value="TreeGrafter"/>
</dbReference>
<dbReference type="PROSITE" id="PS50887">
    <property type="entry name" value="GGDEF"/>
    <property type="match status" value="1"/>
</dbReference>
<dbReference type="SUPFAM" id="SSF55073">
    <property type="entry name" value="Nucleotide cyclase"/>
    <property type="match status" value="1"/>
</dbReference>
<dbReference type="GO" id="GO:0052621">
    <property type="term" value="F:diguanylate cyclase activity"/>
    <property type="evidence" value="ECO:0007669"/>
    <property type="project" value="TreeGrafter"/>
</dbReference>
<dbReference type="PANTHER" id="PTHR45138">
    <property type="entry name" value="REGULATORY COMPONENTS OF SENSORY TRANSDUCTION SYSTEM"/>
    <property type="match status" value="1"/>
</dbReference>
<name>A0AAP5H775_PAEAM</name>
<dbReference type="AlphaFoldDB" id="A0AAP5H775"/>
<dbReference type="Gene3D" id="3.30.70.270">
    <property type="match status" value="1"/>
</dbReference>
<dbReference type="NCBIfam" id="TIGR00254">
    <property type="entry name" value="GGDEF"/>
    <property type="match status" value="1"/>
</dbReference>
<accession>A0AAP5H775</accession>
<dbReference type="RefSeq" id="WP_235540559.1">
    <property type="nucleotide sequence ID" value="NZ_JAVDTR010000010.1"/>
</dbReference>
<sequence length="324" mass="36246">MNGIFTHIGDIAESIPVITSDTKCEAVYRLFRSNPNLEGVSIVGAEGMPSLLMRARFFQQIGTQYGYNLYMGRPVELVMNNSPLVVDYMEQITDVSFQAMNRSEEELYDLVLITSKGALSGAISIRRLLLAVADVRAEMASFMNPLTGLPGNRIIDDRLCQSYLLERFSVLYLDLDYFKSYNDSYGFKMGDALIQATADLLREYFTVPEAFLGHIGGDDFIVILNHHDYLKDCEEVVAGFEKLKREFYSSQDLENNHVVGAGRSGLHGQIPLVSLSIAVVTNRSKSFAHIDEVIHEATRIKKICKSTIGSIICDNEETVRNLNS</sequence>
<gene>
    <name evidence="2" type="ORF">J2W91_003643</name>
</gene>
<evidence type="ECO:0000259" key="1">
    <source>
        <dbReference type="PROSITE" id="PS50887"/>
    </source>
</evidence>
<reference evidence="2" key="1">
    <citation type="submission" date="2023-07" db="EMBL/GenBank/DDBJ databases">
        <title>Sorghum-associated microbial communities from plants grown in Nebraska, USA.</title>
        <authorList>
            <person name="Schachtman D."/>
        </authorList>
    </citation>
    <scope>NUCLEOTIDE SEQUENCE</scope>
    <source>
        <strain evidence="2">BE80</strain>
    </source>
</reference>
<dbReference type="SMART" id="SM00267">
    <property type="entry name" value="GGDEF"/>
    <property type="match status" value="1"/>
</dbReference>
<dbReference type="InterPro" id="IPR050469">
    <property type="entry name" value="Diguanylate_Cyclase"/>
</dbReference>
<comment type="caution">
    <text evidence="2">The sequence shown here is derived from an EMBL/GenBank/DDBJ whole genome shotgun (WGS) entry which is preliminary data.</text>
</comment>
<dbReference type="Proteomes" id="UP001254832">
    <property type="component" value="Unassembled WGS sequence"/>
</dbReference>
<evidence type="ECO:0000313" key="2">
    <source>
        <dbReference type="EMBL" id="MDR6725144.1"/>
    </source>
</evidence>
<dbReference type="Pfam" id="PF00990">
    <property type="entry name" value="GGDEF"/>
    <property type="match status" value="1"/>
</dbReference>
<feature type="domain" description="GGDEF" evidence="1">
    <location>
        <begin position="166"/>
        <end position="317"/>
    </location>
</feature>